<name>A0A086L524_TOXGO</name>
<proteinExistence type="predicted"/>
<feature type="compositionally biased region" description="Polar residues" evidence="1">
    <location>
        <begin position="714"/>
        <end position="756"/>
    </location>
</feature>
<feature type="region of interest" description="Disordered" evidence="1">
    <location>
        <begin position="220"/>
        <end position="267"/>
    </location>
</feature>
<dbReference type="Pfam" id="PF12314">
    <property type="entry name" value="IMCp"/>
    <property type="match status" value="1"/>
</dbReference>
<evidence type="ECO:0000256" key="1">
    <source>
        <dbReference type="SAM" id="MobiDB-lite"/>
    </source>
</evidence>
<evidence type="ECO:0000313" key="3">
    <source>
        <dbReference type="Proteomes" id="UP000028838"/>
    </source>
</evidence>
<comment type="caution">
    <text evidence="2">The sequence shown here is derived from an EMBL/GenBank/DDBJ whole genome shotgun (WGS) entry which is preliminary data.</text>
</comment>
<feature type="region of interest" description="Disordered" evidence="1">
    <location>
        <begin position="671"/>
        <end position="756"/>
    </location>
</feature>
<sequence>MEHGGFLSSRGLRSEPTQPPRLPAENGRSYIPSAPHLPAENGRSYIPSAPHLPAENGRSYIPSAPHLGGENESTWQPTAPVAVQSPCVRPRLHSEATAYPPFPEAAFPPSTCVPTFQQRASRLSADSSCFPPHGGMASSSAPVDGSGFSGDLHSHSFGAHPLQGPASRMQPWRRQHGPEAPAFLAERTRVWGSVAETPARAEGTKRQEVTTFASMEETGLCSAPQEDMRPPSAPFQPRDPGIKGGALCPEEQEQPYRETSPPPVSFGSLSALRQYARDQEASGCLGATRSLPEASRGAAEGTNEARGPASGPQENSEKGRANAVGPRVSPSISGSRKYDSVSQVYIPEKLQCEPQVVETVITVPRVMYEQKITEVPQVMVRERVLEVPNIVRKEKVVTIPKIEYQEKIVEVPVVKYVDKVVEVPQCVVAEKFVTTDEVIRQEKIVPIPKIEIVEKIIQTPKVIQVEKIVDVPRIEYREVEVEKIVEVPQIEIKYVEREVPVPQKVIRHVPVDKIVEVRQKKVVEKIVKIPVPRYVEVPRYIEQPVPREKIVRVEKKIERKVPTPQPQDTYQEVEKPVYVTKYIERRVPVPTERIVEEHVQVEVPREVIVKKPYDVVRLVQKQVEVAVPFVSGDPLILTAEGYIPFQEFAQKSQVLTAKDRQFYERQSEALGSVHASNVDTQPSSPSPSLSLTSTPEADGFRGAQARLPEANAAKGTSSVAGLSQTTQQSASPLSPRNSPTSYSTCSVKPNLSQAVN</sequence>
<gene>
    <name evidence="2" type="ORF">TGFOU_226220</name>
</gene>
<feature type="region of interest" description="Disordered" evidence="1">
    <location>
        <begin position="1"/>
        <end position="76"/>
    </location>
</feature>
<protein>
    <submittedName>
        <fullName evidence="2">Alveolin domain containing intermediate filament IMC9</fullName>
    </submittedName>
</protein>
<dbReference type="VEuPathDB" id="ToxoDB:TGFOU_226220"/>
<reference evidence="2 3" key="1">
    <citation type="submission" date="2014-07" db="EMBL/GenBank/DDBJ databases">
        <authorList>
            <person name="Sibley D."/>
            <person name="Venepally P."/>
            <person name="Karamycheva S."/>
            <person name="Hadjithomas M."/>
            <person name="Khan A."/>
            <person name="Brunk B."/>
            <person name="Roos D."/>
            <person name="Caler E."/>
            <person name="Lorenzi H."/>
        </authorList>
    </citation>
    <scope>NUCLEOTIDE SEQUENCE [LARGE SCALE GENOMIC DNA]</scope>
    <source>
        <strain evidence="2 3">FOU</strain>
    </source>
</reference>
<accession>A0A086L524</accession>
<dbReference type="OrthoDB" id="330888at2759"/>
<dbReference type="InterPro" id="IPR022086">
    <property type="entry name" value="IMCp"/>
</dbReference>
<dbReference type="Proteomes" id="UP000028838">
    <property type="component" value="Unassembled WGS sequence"/>
</dbReference>
<feature type="compositionally biased region" description="Low complexity" evidence="1">
    <location>
        <begin position="682"/>
        <end position="695"/>
    </location>
</feature>
<feature type="region of interest" description="Disordered" evidence="1">
    <location>
        <begin position="286"/>
        <end position="335"/>
    </location>
</feature>
<dbReference type="EMBL" id="AEYH02001249">
    <property type="protein sequence ID" value="KFG51742.1"/>
    <property type="molecule type" value="Genomic_DNA"/>
</dbReference>
<organism evidence="2 3">
    <name type="scientific">Toxoplasma gondii FOU</name>
    <dbReference type="NCBI Taxonomy" id="943167"/>
    <lineage>
        <taxon>Eukaryota</taxon>
        <taxon>Sar</taxon>
        <taxon>Alveolata</taxon>
        <taxon>Apicomplexa</taxon>
        <taxon>Conoidasida</taxon>
        <taxon>Coccidia</taxon>
        <taxon>Eucoccidiorida</taxon>
        <taxon>Eimeriorina</taxon>
        <taxon>Sarcocystidae</taxon>
        <taxon>Toxoplasma</taxon>
    </lineage>
</organism>
<dbReference type="AlphaFoldDB" id="A0A086L524"/>
<evidence type="ECO:0000313" key="2">
    <source>
        <dbReference type="EMBL" id="KFG51742.1"/>
    </source>
</evidence>